<reference evidence="1 2" key="1">
    <citation type="submission" date="2020-08" db="EMBL/GenBank/DDBJ databases">
        <title>Genomic Encyclopedia of Type Strains, Phase IV (KMG-IV): sequencing the most valuable type-strain genomes for metagenomic binning, comparative biology and taxonomic classification.</title>
        <authorList>
            <person name="Goeker M."/>
        </authorList>
    </citation>
    <scope>NUCLEOTIDE SEQUENCE [LARGE SCALE GENOMIC DNA]</scope>
    <source>
        <strain evidence="1 2">DSM 17498</strain>
    </source>
</reference>
<dbReference type="InterPro" id="IPR032710">
    <property type="entry name" value="NTF2-like_dom_sf"/>
</dbReference>
<dbReference type="Gene3D" id="3.10.450.50">
    <property type="match status" value="1"/>
</dbReference>
<sequence>MNNPNIRLLHRHLEAENAQDLEGTLATLHPDCVFQDHATGQLWRGHSGAADHYRQWWTTFDVTVERLADQSAGWPDENTFIAEATWNGRHVGDFLGIPASGRDIQQRFVVVVGFRDGLMTSERFHYDLASLLRQIGSNAVPAIAGLPYSTMVA</sequence>
<organism evidence="1 2">
    <name type="scientific">Afipia massiliensis</name>
    <dbReference type="NCBI Taxonomy" id="211460"/>
    <lineage>
        <taxon>Bacteria</taxon>
        <taxon>Pseudomonadati</taxon>
        <taxon>Pseudomonadota</taxon>
        <taxon>Alphaproteobacteria</taxon>
        <taxon>Hyphomicrobiales</taxon>
        <taxon>Nitrobacteraceae</taxon>
        <taxon>Afipia</taxon>
    </lineage>
</organism>
<dbReference type="GO" id="GO:0016853">
    <property type="term" value="F:isomerase activity"/>
    <property type="evidence" value="ECO:0007669"/>
    <property type="project" value="UniProtKB-KW"/>
</dbReference>
<dbReference type="AlphaFoldDB" id="A0A840N7H4"/>
<dbReference type="PANTHER" id="PTHR38436:SF1">
    <property type="entry name" value="ESTER CYCLASE"/>
    <property type="match status" value="1"/>
</dbReference>
<dbReference type="GO" id="GO:0030638">
    <property type="term" value="P:polyketide metabolic process"/>
    <property type="evidence" value="ECO:0007669"/>
    <property type="project" value="InterPro"/>
</dbReference>
<dbReference type="Pfam" id="PF07366">
    <property type="entry name" value="SnoaL"/>
    <property type="match status" value="1"/>
</dbReference>
<dbReference type="InterPro" id="IPR009959">
    <property type="entry name" value="Cyclase_SnoaL-like"/>
</dbReference>
<dbReference type="RefSeq" id="WP_184088973.1">
    <property type="nucleotide sequence ID" value="NZ_JACHIJ010000007.1"/>
</dbReference>
<evidence type="ECO:0000313" key="1">
    <source>
        <dbReference type="EMBL" id="MBB5054557.1"/>
    </source>
</evidence>
<name>A0A840N7H4_9BRAD</name>
<dbReference type="EMBL" id="JACHIJ010000007">
    <property type="protein sequence ID" value="MBB5054557.1"/>
    <property type="molecule type" value="Genomic_DNA"/>
</dbReference>
<dbReference type="Proteomes" id="UP000521227">
    <property type="component" value="Unassembled WGS sequence"/>
</dbReference>
<accession>A0A840N7H4</accession>
<proteinExistence type="predicted"/>
<evidence type="ECO:0000313" key="2">
    <source>
        <dbReference type="Proteomes" id="UP000521227"/>
    </source>
</evidence>
<gene>
    <name evidence="1" type="ORF">HNQ36_004559</name>
</gene>
<keyword evidence="1" id="KW-0413">Isomerase</keyword>
<protein>
    <submittedName>
        <fullName evidence="1">Steroid delta-isomerase-like uncharacterized protein</fullName>
    </submittedName>
</protein>
<comment type="caution">
    <text evidence="1">The sequence shown here is derived from an EMBL/GenBank/DDBJ whole genome shotgun (WGS) entry which is preliminary data.</text>
</comment>
<dbReference type="SUPFAM" id="SSF54427">
    <property type="entry name" value="NTF2-like"/>
    <property type="match status" value="1"/>
</dbReference>
<dbReference type="PANTHER" id="PTHR38436">
    <property type="entry name" value="POLYKETIDE CYCLASE SNOAL-LIKE DOMAIN"/>
    <property type="match status" value="1"/>
</dbReference>